<accession>A0A0G3GV71</accession>
<sequence>MRWPPTSPHLTEEQWNTQSLCDGWTVKNLVAHMTSTAQMNPLKFFGMFAMNGFNMAKMQAGEVVRLSEGSGAAVLGRFNEVLDSESTPPGPVDSWLGEAIVHAEDIRRPLGIEQDYPIELLTQVLDFYKNSNLLIGTKSRIAGVQLKATDTDWSFGEGPAIEGQMLALLMAATGRREYLNEFTSEGLAIISGR</sequence>
<dbReference type="Proteomes" id="UP000035368">
    <property type="component" value="Chromosome"/>
</dbReference>
<evidence type="ECO:0000313" key="3">
    <source>
        <dbReference type="Proteomes" id="UP000035368"/>
    </source>
</evidence>
<dbReference type="NCBIfam" id="TIGR03083">
    <property type="entry name" value="maleylpyruvate isomerase family mycothiol-dependent enzyme"/>
    <property type="match status" value="1"/>
</dbReference>
<dbReference type="PATRIC" id="fig|1050174.4.peg.867"/>
<dbReference type="InterPro" id="IPR024344">
    <property type="entry name" value="MDMPI_metal-binding"/>
</dbReference>
<dbReference type="Gene3D" id="1.20.120.450">
    <property type="entry name" value="dinb family like domain"/>
    <property type="match status" value="1"/>
</dbReference>
<name>A0A0G3GV71_9CORY</name>
<dbReference type="AlphaFoldDB" id="A0A0G3GV71"/>
<dbReference type="EMBL" id="CP011541">
    <property type="protein sequence ID" value="AKK02727.1"/>
    <property type="molecule type" value="Genomic_DNA"/>
</dbReference>
<organism evidence="2 3">
    <name type="scientific">Corynebacterium epidermidicanis</name>
    <dbReference type="NCBI Taxonomy" id="1050174"/>
    <lineage>
        <taxon>Bacteria</taxon>
        <taxon>Bacillati</taxon>
        <taxon>Actinomycetota</taxon>
        <taxon>Actinomycetes</taxon>
        <taxon>Mycobacteriales</taxon>
        <taxon>Corynebacteriaceae</taxon>
        <taxon>Corynebacterium</taxon>
    </lineage>
</organism>
<gene>
    <name evidence="2" type="ORF">CEPID_04275</name>
</gene>
<dbReference type="STRING" id="1050174.CEPID_04275"/>
<dbReference type="InterPro" id="IPR034660">
    <property type="entry name" value="DinB/YfiT-like"/>
</dbReference>
<proteinExistence type="predicted"/>
<dbReference type="GO" id="GO:0046872">
    <property type="term" value="F:metal ion binding"/>
    <property type="evidence" value="ECO:0007669"/>
    <property type="project" value="InterPro"/>
</dbReference>
<dbReference type="InterPro" id="IPR017517">
    <property type="entry name" value="Maleyloyr_isom"/>
</dbReference>
<protein>
    <recommendedName>
        <fullName evidence="1">Mycothiol-dependent maleylpyruvate isomerase metal-binding domain-containing protein</fullName>
    </recommendedName>
</protein>
<evidence type="ECO:0000259" key="1">
    <source>
        <dbReference type="Pfam" id="PF11716"/>
    </source>
</evidence>
<dbReference type="Pfam" id="PF11716">
    <property type="entry name" value="MDMPI_N"/>
    <property type="match status" value="1"/>
</dbReference>
<dbReference type="RefSeq" id="WP_236684292.1">
    <property type="nucleotide sequence ID" value="NZ_CP011541.1"/>
</dbReference>
<keyword evidence="3" id="KW-1185">Reference proteome</keyword>
<reference evidence="2 3" key="1">
    <citation type="submission" date="2015-05" db="EMBL/GenBank/DDBJ databases">
        <title>Complete genome sequence of Corynebacterium epidermidicanis DSM 45586, isolated from the skin of a dog suffering from pruritus.</title>
        <authorList>
            <person name="Ruckert C."/>
            <person name="Albersmeier A."/>
            <person name="Winkler A."/>
            <person name="Tauch A."/>
        </authorList>
    </citation>
    <scope>NUCLEOTIDE SEQUENCE [LARGE SCALE GENOMIC DNA]</scope>
    <source>
        <strain evidence="2 3">DSM 45586</strain>
    </source>
</reference>
<dbReference type="KEGG" id="cei:CEPID_04275"/>
<evidence type="ECO:0000313" key="2">
    <source>
        <dbReference type="EMBL" id="AKK02727.1"/>
    </source>
</evidence>
<dbReference type="SUPFAM" id="SSF109854">
    <property type="entry name" value="DinB/YfiT-like putative metalloenzymes"/>
    <property type="match status" value="1"/>
</dbReference>
<feature type="domain" description="Mycothiol-dependent maleylpyruvate isomerase metal-binding" evidence="1">
    <location>
        <begin position="10"/>
        <end position="39"/>
    </location>
</feature>